<dbReference type="OrthoDB" id="6131869at2759"/>
<dbReference type="InterPro" id="IPR002557">
    <property type="entry name" value="Chitin-bd_dom"/>
</dbReference>
<dbReference type="SMART" id="SM00494">
    <property type="entry name" value="ChtBD2"/>
    <property type="match status" value="2"/>
</dbReference>
<feature type="domain" description="EGF-like" evidence="3">
    <location>
        <begin position="149"/>
        <end position="181"/>
    </location>
</feature>
<evidence type="ECO:0000313" key="6">
    <source>
        <dbReference type="Proteomes" id="UP000683360"/>
    </source>
</evidence>
<reference evidence="5" key="1">
    <citation type="submission" date="2021-03" db="EMBL/GenBank/DDBJ databases">
        <authorList>
            <person name="Bekaert M."/>
        </authorList>
    </citation>
    <scope>NUCLEOTIDE SEQUENCE</scope>
</reference>
<evidence type="ECO:0000313" key="5">
    <source>
        <dbReference type="EMBL" id="CAG2235510.1"/>
    </source>
</evidence>
<evidence type="ECO:0000256" key="2">
    <source>
        <dbReference type="SAM" id="Phobius"/>
    </source>
</evidence>
<feature type="domain" description="Chitin-binding type-2" evidence="4">
    <location>
        <begin position="354"/>
        <end position="412"/>
    </location>
</feature>
<feature type="transmembrane region" description="Helical" evidence="2">
    <location>
        <begin position="96"/>
        <end position="117"/>
    </location>
</feature>
<dbReference type="Pfam" id="PF01607">
    <property type="entry name" value="CBM_14"/>
    <property type="match status" value="1"/>
</dbReference>
<keyword evidence="1" id="KW-0245">EGF-like domain</keyword>
<evidence type="ECO:0000256" key="1">
    <source>
        <dbReference type="PROSITE-ProRule" id="PRU00076"/>
    </source>
</evidence>
<dbReference type="EMBL" id="CAJPWZ010002320">
    <property type="protein sequence ID" value="CAG2235510.1"/>
    <property type="molecule type" value="Genomic_DNA"/>
</dbReference>
<dbReference type="CDD" id="cd00054">
    <property type="entry name" value="EGF_CA"/>
    <property type="match status" value="1"/>
</dbReference>
<dbReference type="InterPro" id="IPR036508">
    <property type="entry name" value="Chitin-bd_dom_sf"/>
</dbReference>
<comment type="caution">
    <text evidence="1">Lacks conserved residue(s) required for the propagation of feature annotation.</text>
</comment>
<feature type="domain" description="Chitin-binding type-2" evidence="4">
    <location>
        <begin position="185"/>
        <end position="260"/>
    </location>
</feature>
<dbReference type="Proteomes" id="UP000683360">
    <property type="component" value="Unassembled WGS sequence"/>
</dbReference>
<organism evidence="5 6">
    <name type="scientific">Mytilus edulis</name>
    <name type="common">Blue mussel</name>
    <dbReference type="NCBI Taxonomy" id="6550"/>
    <lineage>
        <taxon>Eukaryota</taxon>
        <taxon>Metazoa</taxon>
        <taxon>Spiralia</taxon>
        <taxon>Lophotrochozoa</taxon>
        <taxon>Mollusca</taxon>
        <taxon>Bivalvia</taxon>
        <taxon>Autobranchia</taxon>
        <taxon>Pteriomorphia</taxon>
        <taxon>Mytilida</taxon>
        <taxon>Mytiloidea</taxon>
        <taxon>Mytilidae</taxon>
        <taxon>Mytilinae</taxon>
        <taxon>Mytilus</taxon>
    </lineage>
</organism>
<evidence type="ECO:0000259" key="4">
    <source>
        <dbReference type="PROSITE" id="PS50940"/>
    </source>
</evidence>
<proteinExistence type="predicted"/>
<keyword evidence="2" id="KW-1133">Transmembrane helix</keyword>
<keyword evidence="2" id="KW-0812">Transmembrane</keyword>
<keyword evidence="2" id="KW-0472">Membrane</keyword>
<dbReference type="PROSITE" id="PS50940">
    <property type="entry name" value="CHIT_BIND_II"/>
    <property type="match status" value="2"/>
</dbReference>
<gene>
    <name evidence="5" type="ORF">MEDL_48072</name>
</gene>
<dbReference type="SUPFAM" id="SSF57196">
    <property type="entry name" value="EGF/Laminin"/>
    <property type="match status" value="1"/>
</dbReference>
<dbReference type="AlphaFoldDB" id="A0A8S3TVT2"/>
<dbReference type="SUPFAM" id="SSF57625">
    <property type="entry name" value="Invertebrate chitin-binding proteins"/>
    <property type="match status" value="1"/>
</dbReference>
<dbReference type="PROSITE" id="PS00022">
    <property type="entry name" value="EGF_1"/>
    <property type="match status" value="1"/>
</dbReference>
<dbReference type="SMART" id="SM00181">
    <property type="entry name" value="EGF"/>
    <property type="match status" value="1"/>
</dbReference>
<dbReference type="GO" id="GO:0008061">
    <property type="term" value="F:chitin binding"/>
    <property type="evidence" value="ECO:0007669"/>
    <property type="project" value="InterPro"/>
</dbReference>
<dbReference type="Gene3D" id="2.10.25.10">
    <property type="entry name" value="Laminin"/>
    <property type="match status" value="1"/>
</dbReference>
<dbReference type="PROSITE" id="PS50026">
    <property type="entry name" value="EGF_3"/>
    <property type="match status" value="1"/>
</dbReference>
<sequence length="420" mass="46800">MGDTKLSRNDDIAKMSTAQKSGYVNNIADGGFTNLSDTVEYDECLENIDKSSYDQLSPVKDGLNHDYLTLTSSFKAESKQSDNEVDQKNKSLLRPIFLVICGILISAGVTAAVTFFATKHFYSENRDKYTDVTQCNMSSDNVYNKTIDRPGSCLIEPCKHGGTCVNYTCLCEDGFAGSNCEIDVNQTCKYDTDTLIPHPNTCQLFYNCSQAVSPIPTAERIYSHIPQILRPAYLHECPYPELFSTTSMSCQNYTDVKCGSRYETKNKCDYLADSYICNAACKVCVYFSPDCMGFSDGIYRNKYVAPPGEVYFECQDERNIYDGRNPCQTNMTPYNGKCTNIYEIPPFYWQVGYGVSCSGRSNGNYNERMAQGRCDIYFTCVNGISTLTTCSSGRVFDSKSTFCQDPANACRPCGTVDNGC</sequence>
<protein>
    <recommendedName>
        <fullName evidence="7">Chitin-binding type-2 domain-containing protein</fullName>
    </recommendedName>
</protein>
<dbReference type="Pfam" id="PF00008">
    <property type="entry name" value="EGF"/>
    <property type="match status" value="1"/>
</dbReference>
<keyword evidence="6" id="KW-1185">Reference proteome</keyword>
<dbReference type="GO" id="GO:0005576">
    <property type="term" value="C:extracellular region"/>
    <property type="evidence" value="ECO:0007669"/>
    <property type="project" value="InterPro"/>
</dbReference>
<dbReference type="Gene3D" id="2.170.140.10">
    <property type="entry name" value="Chitin binding domain"/>
    <property type="match status" value="2"/>
</dbReference>
<name>A0A8S3TVT2_MYTED</name>
<feature type="disulfide bond" evidence="1">
    <location>
        <begin position="171"/>
        <end position="180"/>
    </location>
</feature>
<evidence type="ECO:0008006" key="7">
    <source>
        <dbReference type="Google" id="ProtNLM"/>
    </source>
</evidence>
<accession>A0A8S3TVT2</accession>
<evidence type="ECO:0000259" key="3">
    <source>
        <dbReference type="PROSITE" id="PS50026"/>
    </source>
</evidence>
<dbReference type="InterPro" id="IPR000742">
    <property type="entry name" value="EGF"/>
</dbReference>
<dbReference type="PROSITE" id="PS01186">
    <property type="entry name" value="EGF_2"/>
    <property type="match status" value="1"/>
</dbReference>
<keyword evidence="1" id="KW-1015">Disulfide bond</keyword>
<comment type="caution">
    <text evidence="5">The sequence shown here is derived from an EMBL/GenBank/DDBJ whole genome shotgun (WGS) entry which is preliminary data.</text>
</comment>